<reference evidence="2 3" key="1">
    <citation type="submission" date="2019-10" db="EMBL/GenBank/DDBJ databases">
        <title>Epibacterium sp. nov., isolated from seawater.</title>
        <authorList>
            <person name="Zhang X."/>
            <person name="Li N."/>
        </authorList>
    </citation>
    <scope>NUCLEOTIDE SEQUENCE [LARGE SCALE GENOMIC DNA]</scope>
    <source>
        <strain evidence="2 3">SM1969</strain>
    </source>
</reference>
<accession>A0A844AQ59</accession>
<gene>
    <name evidence="2" type="ORF">GG681_00340</name>
</gene>
<name>A0A844AQ59_9RHOB</name>
<sequence>MRQFWFLIIAGLGCTGCNQISWNSDILNGTTGGGIFTRPSEPAGQSPAQNTGVPLDATGGANASVDQSYAPVAPAAPTQGAVGQSGTTVATLGDPGVPGLWLETGLVSQAGAGRVRTASGATLDLTLKPTPGDGGSRLSLDAMRALGVPLTELVELSVQPLG</sequence>
<evidence type="ECO:0000256" key="1">
    <source>
        <dbReference type="SAM" id="MobiDB-lite"/>
    </source>
</evidence>
<feature type="region of interest" description="Disordered" evidence="1">
    <location>
        <begin position="33"/>
        <end position="60"/>
    </location>
</feature>
<evidence type="ECO:0008006" key="4">
    <source>
        <dbReference type="Google" id="ProtNLM"/>
    </source>
</evidence>
<protein>
    <recommendedName>
        <fullName evidence="4">D-galactarate dehydratase</fullName>
    </recommendedName>
</protein>
<comment type="caution">
    <text evidence="2">The sequence shown here is derived from an EMBL/GenBank/DDBJ whole genome shotgun (WGS) entry which is preliminary data.</text>
</comment>
<evidence type="ECO:0000313" key="2">
    <source>
        <dbReference type="EMBL" id="MQY41078.1"/>
    </source>
</evidence>
<dbReference type="AlphaFoldDB" id="A0A844AQ59"/>
<evidence type="ECO:0000313" key="3">
    <source>
        <dbReference type="Proteomes" id="UP000436694"/>
    </source>
</evidence>
<dbReference type="EMBL" id="WIXK01000001">
    <property type="protein sequence ID" value="MQY41078.1"/>
    <property type="molecule type" value="Genomic_DNA"/>
</dbReference>
<proteinExistence type="predicted"/>
<dbReference type="Proteomes" id="UP000436694">
    <property type="component" value="Unassembled WGS sequence"/>
</dbReference>
<organism evidence="2 3">
    <name type="scientific">Tritonibacter aquimaris</name>
    <dbReference type="NCBI Taxonomy" id="2663379"/>
    <lineage>
        <taxon>Bacteria</taxon>
        <taxon>Pseudomonadati</taxon>
        <taxon>Pseudomonadota</taxon>
        <taxon>Alphaproteobacteria</taxon>
        <taxon>Rhodobacterales</taxon>
        <taxon>Paracoccaceae</taxon>
        <taxon>Tritonibacter</taxon>
    </lineage>
</organism>
<keyword evidence="3" id="KW-1185">Reference proteome</keyword>